<feature type="compositionally biased region" description="Basic and acidic residues" evidence="1">
    <location>
        <begin position="252"/>
        <end position="262"/>
    </location>
</feature>
<gene>
    <name evidence="4" type="ORF">BDY21DRAFT_361968</name>
</gene>
<protein>
    <submittedName>
        <fullName evidence="4">Uncharacterized protein</fullName>
    </submittedName>
</protein>
<organism evidence="4 5">
    <name type="scientific">Lineolata rhizophorae</name>
    <dbReference type="NCBI Taxonomy" id="578093"/>
    <lineage>
        <taxon>Eukaryota</taxon>
        <taxon>Fungi</taxon>
        <taxon>Dikarya</taxon>
        <taxon>Ascomycota</taxon>
        <taxon>Pezizomycotina</taxon>
        <taxon>Dothideomycetes</taxon>
        <taxon>Dothideomycetes incertae sedis</taxon>
        <taxon>Lineolatales</taxon>
        <taxon>Lineolataceae</taxon>
        <taxon>Lineolata</taxon>
    </lineage>
</organism>
<evidence type="ECO:0000313" key="5">
    <source>
        <dbReference type="Proteomes" id="UP000799766"/>
    </source>
</evidence>
<sequence>MMNRLFLLSILSSFLAGSALAEWDASQRDCPGDVPCLTSFLWCEKGPPGDDGRSEDCSYPDGVDPAKEMPFAYQIPAALVWDYPEGYNLTWNGTDPDYPVMLRWTMTVPDSVLLHELVVWEINITTPSPFSFQFRPSPSWFSPQNTPNNYSSLEIRAVANLGQNYLSISQPENPATNSSDVENTDDFIMFSQDDRQYAYRLRDDARDSGNWDVKITAGLSVSLTAVVFSALAVLATRWYERKKFTKRLADEKAQAMETREPAARGPTQQQA</sequence>
<accession>A0A6A6P8D5</accession>
<feature type="chain" id="PRO_5025419403" evidence="3">
    <location>
        <begin position="22"/>
        <end position="271"/>
    </location>
</feature>
<name>A0A6A6P8D5_9PEZI</name>
<dbReference type="Proteomes" id="UP000799766">
    <property type="component" value="Unassembled WGS sequence"/>
</dbReference>
<keyword evidence="2" id="KW-1133">Transmembrane helix</keyword>
<keyword evidence="5" id="KW-1185">Reference proteome</keyword>
<proteinExistence type="predicted"/>
<evidence type="ECO:0000256" key="3">
    <source>
        <dbReference type="SAM" id="SignalP"/>
    </source>
</evidence>
<evidence type="ECO:0000256" key="1">
    <source>
        <dbReference type="SAM" id="MobiDB-lite"/>
    </source>
</evidence>
<feature type="region of interest" description="Disordered" evidence="1">
    <location>
        <begin position="252"/>
        <end position="271"/>
    </location>
</feature>
<keyword evidence="2" id="KW-0472">Membrane</keyword>
<feature type="transmembrane region" description="Helical" evidence="2">
    <location>
        <begin position="217"/>
        <end position="239"/>
    </location>
</feature>
<evidence type="ECO:0000256" key="2">
    <source>
        <dbReference type="SAM" id="Phobius"/>
    </source>
</evidence>
<feature type="signal peptide" evidence="3">
    <location>
        <begin position="1"/>
        <end position="21"/>
    </location>
</feature>
<keyword evidence="2" id="KW-0812">Transmembrane</keyword>
<dbReference type="EMBL" id="MU001674">
    <property type="protein sequence ID" value="KAF2460118.1"/>
    <property type="molecule type" value="Genomic_DNA"/>
</dbReference>
<evidence type="ECO:0000313" key="4">
    <source>
        <dbReference type="EMBL" id="KAF2460118.1"/>
    </source>
</evidence>
<reference evidence="4" key="1">
    <citation type="journal article" date="2020" name="Stud. Mycol.">
        <title>101 Dothideomycetes genomes: a test case for predicting lifestyles and emergence of pathogens.</title>
        <authorList>
            <person name="Haridas S."/>
            <person name="Albert R."/>
            <person name="Binder M."/>
            <person name="Bloem J."/>
            <person name="Labutti K."/>
            <person name="Salamov A."/>
            <person name="Andreopoulos B."/>
            <person name="Baker S."/>
            <person name="Barry K."/>
            <person name="Bills G."/>
            <person name="Bluhm B."/>
            <person name="Cannon C."/>
            <person name="Castanera R."/>
            <person name="Culley D."/>
            <person name="Daum C."/>
            <person name="Ezra D."/>
            <person name="Gonzalez J."/>
            <person name="Henrissat B."/>
            <person name="Kuo A."/>
            <person name="Liang C."/>
            <person name="Lipzen A."/>
            <person name="Lutzoni F."/>
            <person name="Magnuson J."/>
            <person name="Mondo S."/>
            <person name="Nolan M."/>
            <person name="Ohm R."/>
            <person name="Pangilinan J."/>
            <person name="Park H.-J."/>
            <person name="Ramirez L."/>
            <person name="Alfaro M."/>
            <person name="Sun H."/>
            <person name="Tritt A."/>
            <person name="Yoshinaga Y."/>
            <person name="Zwiers L.-H."/>
            <person name="Turgeon B."/>
            <person name="Goodwin S."/>
            <person name="Spatafora J."/>
            <person name="Crous P."/>
            <person name="Grigoriev I."/>
        </authorList>
    </citation>
    <scope>NUCLEOTIDE SEQUENCE</scope>
    <source>
        <strain evidence="4">ATCC 16933</strain>
    </source>
</reference>
<dbReference type="AlphaFoldDB" id="A0A6A6P8D5"/>
<keyword evidence="3" id="KW-0732">Signal</keyword>